<dbReference type="Gene3D" id="3.30.565.10">
    <property type="entry name" value="Histidine kinase-like ATPase, C-terminal domain"/>
    <property type="match status" value="1"/>
</dbReference>
<dbReference type="SUPFAM" id="SSF47384">
    <property type="entry name" value="Homodimeric domain of signal transducing histidine kinase"/>
    <property type="match status" value="1"/>
</dbReference>
<evidence type="ECO:0000259" key="10">
    <source>
        <dbReference type="PROSITE" id="PS50109"/>
    </source>
</evidence>
<dbReference type="Pfam" id="PF02518">
    <property type="entry name" value="HATPase_c"/>
    <property type="match status" value="1"/>
</dbReference>
<feature type="transmembrane region" description="Helical" evidence="9">
    <location>
        <begin position="256"/>
        <end position="275"/>
    </location>
</feature>
<accession>A0AB33GRK7</accession>
<dbReference type="PROSITE" id="PS50109">
    <property type="entry name" value="HIS_KIN"/>
    <property type="match status" value="1"/>
</dbReference>
<dbReference type="InterPro" id="IPR004358">
    <property type="entry name" value="Sig_transdc_His_kin-like_C"/>
</dbReference>
<dbReference type="RefSeq" id="WP_191292326.1">
    <property type="nucleotide sequence ID" value="NZ_CP032098.1"/>
</dbReference>
<organism evidence="11 12">
    <name type="scientific">Malaciobacter molluscorum LMG 25693</name>
    <dbReference type="NCBI Taxonomy" id="870501"/>
    <lineage>
        <taxon>Bacteria</taxon>
        <taxon>Pseudomonadati</taxon>
        <taxon>Campylobacterota</taxon>
        <taxon>Epsilonproteobacteria</taxon>
        <taxon>Campylobacterales</taxon>
        <taxon>Arcobacteraceae</taxon>
        <taxon>Malaciobacter</taxon>
    </lineage>
</organism>
<evidence type="ECO:0000256" key="4">
    <source>
        <dbReference type="ARBA" id="ARBA00022679"/>
    </source>
</evidence>
<dbReference type="PANTHER" id="PTHR43065:SF46">
    <property type="entry name" value="C4-DICARBOXYLATE TRANSPORT SENSOR PROTEIN DCTB"/>
    <property type="match status" value="1"/>
</dbReference>
<keyword evidence="7" id="KW-0067">ATP-binding</keyword>
<evidence type="ECO:0000313" key="12">
    <source>
        <dbReference type="Proteomes" id="UP000262712"/>
    </source>
</evidence>
<feature type="transmembrane region" description="Helical" evidence="9">
    <location>
        <begin position="165"/>
        <end position="187"/>
    </location>
</feature>
<dbReference type="InterPro" id="IPR036097">
    <property type="entry name" value="HisK_dim/P_sf"/>
</dbReference>
<dbReference type="SMART" id="SM00387">
    <property type="entry name" value="HATPase_c"/>
    <property type="match status" value="1"/>
</dbReference>
<feature type="transmembrane region" description="Helical" evidence="9">
    <location>
        <begin position="282"/>
        <end position="302"/>
    </location>
</feature>
<dbReference type="InterPro" id="IPR036890">
    <property type="entry name" value="HATPase_C_sf"/>
</dbReference>
<evidence type="ECO:0000256" key="7">
    <source>
        <dbReference type="ARBA" id="ARBA00022840"/>
    </source>
</evidence>
<feature type="transmembrane region" description="Helical" evidence="9">
    <location>
        <begin position="308"/>
        <end position="330"/>
    </location>
</feature>
<keyword evidence="5" id="KW-0547">Nucleotide-binding</keyword>
<dbReference type="PRINTS" id="PR00344">
    <property type="entry name" value="BCTRLSENSOR"/>
</dbReference>
<proteinExistence type="predicted"/>
<evidence type="ECO:0000256" key="6">
    <source>
        <dbReference type="ARBA" id="ARBA00022777"/>
    </source>
</evidence>
<dbReference type="Gene3D" id="1.10.287.130">
    <property type="match status" value="1"/>
</dbReference>
<sequence length="568" mass="66301">MIKVLIFILLFITNLFADKFNIIENISISENYKDFKAASYWEYRNKIVDKFLMKVKLNKQNLKGKVFYLNIVSDDKNLVYSNIKLKKYNHLLISKIDENTPNILYFKYEYKHAKRPGFRLKLTTPFEYKYLLPYEGIVYGLAYGIIFCAFLYYFIIYFSTNKRCFLYYSIMQFFLLLSLVGFLYFSYKPYPSILGQAIIDFFETSAFIYTILFAKEILNIRRTMPLINKFVNFFVLLNIFDLILIVIFKYSILYEYMHFYVSFLIPSILGILSIFKGNKNAIIYTIGWSIMAIFIGLAQQMYFSISGIYIVHLVSPLESIIFSVALAFTLKKIVKEKNEKEKMLIHNSKLASMGEMINNIAHQWRQPLTHLNYINMNLQVAAQLNELDSNYIEQKVKESNEQIDFMSNTIDSFSNFYKIDKSKEYFLISDAVKKAITIMQTLLDLNNINIELNVINDKSVYSYENEYSQVILNLITNAKDELIQNNIKDAKIDICINMKEGKIITKVCDNAGGINEKIINKIFEPYFSTKDSGSGIGLYMSKTIINSHFKGDIFVENISKGACFYVIV</sequence>
<keyword evidence="3" id="KW-0597">Phosphoprotein</keyword>
<evidence type="ECO:0000256" key="2">
    <source>
        <dbReference type="ARBA" id="ARBA00012438"/>
    </source>
</evidence>
<dbReference type="GO" id="GO:0000155">
    <property type="term" value="F:phosphorelay sensor kinase activity"/>
    <property type="evidence" value="ECO:0007669"/>
    <property type="project" value="InterPro"/>
</dbReference>
<reference evidence="11 12" key="1">
    <citation type="submission" date="2018-08" db="EMBL/GenBank/DDBJ databases">
        <title>Complete genome of the Arcobacter molluscorum type strain LMG 25693.</title>
        <authorList>
            <person name="Miller W.G."/>
            <person name="Yee E."/>
            <person name="Bono J.L."/>
        </authorList>
    </citation>
    <scope>NUCLEOTIDE SEQUENCE [LARGE SCALE GENOMIC DNA]</scope>
    <source>
        <strain evidence="11 12">CECT 7696</strain>
    </source>
</reference>
<dbReference type="PANTHER" id="PTHR43065">
    <property type="entry name" value="SENSOR HISTIDINE KINASE"/>
    <property type="match status" value="1"/>
</dbReference>
<dbReference type="GO" id="GO:0005524">
    <property type="term" value="F:ATP binding"/>
    <property type="evidence" value="ECO:0007669"/>
    <property type="project" value="UniProtKB-KW"/>
</dbReference>
<evidence type="ECO:0000256" key="1">
    <source>
        <dbReference type="ARBA" id="ARBA00000085"/>
    </source>
</evidence>
<keyword evidence="6 11" id="KW-0418">Kinase</keyword>
<dbReference type="InterPro" id="IPR003661">
    <property type="entry name" value="HisK_dim/P_dom"/>
</dbReference>
<evidence type="ECO:0000256" key="8">
    <source>
        <dbReference type="ARBA" id="ARBA00023012"/>
    </source>
</evidence>
<keyword evidence="8" id="KW-0902">Two-component regulatory system</keyword>
<dbReference type="InterPro" id="IPR011623">
    <property type="entry name" value="7TMR_DISM_rcpt_extracell_dom1"/>
</dbReference>
<dbReference type="KEGG" id="amol:AMOL_0391"/>
<dbReference type="Proteomes" id="UP000262712">
    <property type="component" value="Chromosome"/>
</dbReference>
<keyword evidence="9" id="KW-0472">Membrane</keyword>
<feature type="transmembrane region" description="Helical" evidence="9">
    <location>
        <begin position="137"/>
        <end position="158"/>
    </location>
</feature>
<evidence type="ECO:0000256" key="3">
    <source>
        <dbReference type="ARBA" id="ARBA00022553"/>
    </source>
</evidence>
<feature type="transmembrane region" description="Helical" evidence="9">
    <location>
        <begin position="226"/>
        <end position="250"/>
    </location>
</feature>
<dbReference type="Pfam" id="PF07695">
    <property type="entry name" value="7TMR-DISM_7TM"/>
    <property type="match status" value="1"/>
</dbReference>
<keyword evidence="4" id="KW-0808">Transferase</keyword>
<dbReference type="InterPro" id="IPR003594">
    <property type="entry name" value="HATPase_dom"/>
</dbReference>
<protein>
    <recommendedName>
        <fullName evidence="2">histidine kinase</fullName>
        <ecNumber evidence="2">2.7.13.3</ecNumber>
    </recommendedName>
</protein>
<keyword evidence="9" id="KW-1133">Transmembrane helix</keyword>
<dbReference type="CDD" id="cd00082">
    <property type="entry name" value="HisKA"/>
    <property type="match status" value="1"/>
</dbReference>
<dbReference type="EMBL" id="CP032098">
    <property type="protein sequence ID" value="AXX91407.1"/>
    <property type="molecule type" value="Genomic_DNA"/>
</dbReference>
<comment type="catalytic activity">
    <reaction evidence="1">
        <text>ATP + protein L-histidine = ADP + protein N-phospho-L-histidine.</text>
        <dbReference type="EC" id="2.7.13.3"/>
    </reaction>
</comment>
<dbReference type="AlphaFoldDB" id="A0AB33GRK7"/>
<feature type="domain" description="Histidine kinase" evidence="10">
    <location>
        <begin position="359"/>
        <end position="568"/>
    </location>
</feature>
<dbReference type="EC" id="2.7.13.3" evidence="2"/>
<feature type="transmembrane region" description="Helical" evidence="9">
    <location>
        <begin position="193"/>
        <end position="214"/>
    </location>
</feature>
<keyword evidence="9" id="KW-0812">Transmembrane</keyword>
<evidence type="ECO:0000256" key="5">
    <source>
        <dbReference type="ARBA" id="ARBA00022741"/>
    </source>
</evidence>
<name>A0AB33GRK7_9BACT</name>
<gene>
    <name evidence="11" type="ORF">AMOL_0391</name>
</gene>
<evidence type="ECO:0000313" key="11">
    <source>
        <dbReference type="EMBL" id="AXX91407.1"/>
    </source>
</evidence>
<evidence type="ECO:0000256" key="9">
    <source>
        <dbReference type="SAM" id="Phobius"/>
    </source>
</evidence>
<dbReference type="InterPro" id="IPR005467">
    <property type="entry name" value="His_kinase_dom"/>
</dbReference>
<dbReference type="SUPFAM" id="SSF55874">
    <property type="entry name" value="ATPase domain of HSP90 chaperone/DNA topoisomerase II/histidine kinase"/>
    <property type="match status" value="1"/>
</dbReference>